<dbReference type="InterPro" id="IPR006674">
    <property type="entry name" value="HD_domain"/>
</dbReference>
<gene>
    <name evidence="3" type="ORF">ACFOW7_11695</name>
</gene>
<dbReference type="PANTHER" id="PTHR11373">
    <property type="entry name" value="DEOXYNUCLEOSIDE TRIPHOSPHATE TRIPHOSPHOHYDROLASE"/>
    <property type="match status" value="1"/>
</dbReference>
<comment type="caution">
    <text evidence="3">The sequence shown here is derived from an EMBL/GenBank/DDBJ whole genome shotgun (WGS) entry which is preliminary data.</text>
</comment>
<dbReference type="SUPFAM" id="SSF109604">
    <property type="entry name" value="HD-domain/PDEase-like"/>
    <property type="match status" value="1"/>
</dbReference>
<feature type="domain" description="HD" evidence="2">
    <location>
        <begin position="68"/>
        <end position="249"/>
    </location>
</feature>
<dbReference type="RefSeq" id="WP_378164374.1">
    <property type="nucleotide sequence ID" value="NZ_JBHSBU010000001.1"/>
</dbReference>
<name>A0ABV8MSQ8_9NEIS</name>
<dbReference type="InterPro" id="IPR027432">
    <property type="entry name" value="dGTP_triphosphohydrolase_C"/>
</dbReference>
<dbReference type="PROSITE" id="PS51831">
    <property type="entry name" value="HD"/>
    <property type="match status" value="1"/>
</dbReference>
<dbReference type="PANTHER" id="PTHR11373:SF40">
    <property type="entry name" value="DEOXYGUANOSINETRIPHOSPHATE TRIPHOSPHOHYDROLASE-LIKE PROTEIN 2"/>
    <property type="match status" value="1"/>
</dbReference>
<dbReference type="Gene3D" id="1.10.3550.10">
    <property type="entry name" value="eoxyguanosinetriphosphate triphosphohydrolase domain-like"/>
    <property type="match status" value="1"/>
</dbReference>
<dbReference type="Gene3D" id="1.10.3410.10">
    <property type="entry name" value="putative deoxyguanosinetriphosphate triphosphohydrolase like domain"/>
    <property type="match status" value="1"/>
</dbReference>
<dbReference type="Gene3D" id="1.10.3210.10">
    <property type="entry name" value="Hypothetical protein af1432"/>
    <property type="match status" value="1"/>
</dbReference>
<evidence type="ECO:0000259" key="2">
    <source>
        <dbReference type="PROSITE" id="PS51831"/>
    </source>
</evidence>
<dbReference type="InterPro" id="IPR050135">
    <property type="entry name" value="dGTPase-like"/>
</dbReference>
<dbReference type="EMBL" id="JBHSBU010000001">
    <property type="protein sequence ID" value="MFC4160010.1"/>
    <property type="molecule type" value="Genomic_DNA"/>
</dbReference>
<dbReference type="NCBIfam" id="TIGR01353">
    <property type="entry name" value="dGTP_triPase"/>
    <property type="match status" value="1"/>
</dbReference>
<evidence type="ECO:0000313" key="4">
    <source>
        <dbReference type="Proteomes" id="UP001595791"/>
    </source>
</evidence>
<dbReference type="Pfam" id="PF01966">
    <property type="entry name" value="HD"/>
    <property type="match status" value="1"/>
</dbReference>
<dbReference type="NCBIfam" id="NF002205">
    <property type="entry name" value="PRK01096.1"/>
    <property type="match status" value="1"/>
</dbReference>
<organism evidence="3 4">
    <name type="scientific">Chitinimonas lacunae</name>
    <dbReference type="NCBI Taxonomy" id="1963018"/>
    <lineage>
        <taxon>Bacteria</taxon>
        <taxon>Pseudomonadati</taxon>
        <taxon>Pseudomonadota</taxon>
        <taxon>Betaproteobacteria</taxon>
        <taxon>Neisseriales</taxon>
        <taxon>Chitinibacteraceae</taxon>
        <taxon>Chitinimonas</taxon>
    </lineage>
</organism>
<evidence type="ECO:0000313" key="3">
    <source>
        <dbReference type="EMBL" id="MFC4160010.1"/>
    </source>
</evidence>
<evidence type="ECO:0000256" key="1">
    <source>
        <dbReference type="ARBA" id="ARBA00022801"/>
    </source>
</evidence>
<dbReference type="SMART" id="SM00471">
    <property type="entry name" value="HDc"/>
    <property type="match status" value="1"/>
</dbReference>
<keyword evidence="1" id="KW-0378">Hydrolase</keyword>
<sequence length="445" mass="50093">MTTAMNWTSLLSADRLRAQRRPAETGALIARSDFHKDHDRIVFSSPFRRLGRKTQVHPMTENDHVHTRLTHSIEVGCVGRSLGIMVGHAIAGHLPPHISPLDLGAIVQAACLAHDIGNPPFGHAGEYAIRDWFRRERHINLLDGLSPAERCDVQTFEGNAQGFRVVTQLENHRFDGGMRLTYATLGATLKYPWTSEHAGHKQKFSCYQAETHLLEEIAAELGLVRKAAAIWSRHPLSYLMEAADDICYAILDLEDGVEIGMLPFAEICPLLVRMAGMDDKLLELEVAAAPSVRRKMSLLRSKAIDRCVREVTSAFMRNHERLLNGEYEGDLLAACPLFVQEGINASKKLARERIFNNRRKVEIEVGSFTCLDILLEAFCCAAHQLYREPDKLSFRNKRILDLMEYNSPQSGWSLYQSYMRVLDFIGGMTDNYATYLAQQVGGMGR</sequence>
<proteinExistence type="predicted"/>
<dbReference type="Proteomes" id="UP001595791">
    <property type="component" value="Unassembled WGS sequence"/>
</dbReference>
<dbReference type="InterPro" id="IPR003607">
    <property type="entry name" value="HD/PDEase_dom"/>
</dbReference>
<dbReference type="InterPro" id="IPR006261">
    <property type="entry name" value="dGTPase"/>
</dbReference>
<accession>A0ABV8MSQ8</accession>
<dbReference type="InterPro" id="IPR023293">
    <property type="entry name" value="dGTP_triP_hydro_central_sf"/>
</dbReference>
<reference evidence="4" key="1">
    <citation type="journal article" date="2019" name="Int. J. Syst. Evol. Microbiol.">
        <title>The Global Catalogue of Microorganisms (GCM) 10K type strain sequencing project: providing services to taxonomists for standard genome sequencing and annotation.</title>
        <authorList>
            <consortium name="The Broad Institute Genomics Platform"/>
            <consortium name="The Broad Institute Genome Sequencing Center for Infectious Disease"/>
            <person name="Wu L."/>
            <person name="Ma J."/>
        </authorList>
    </citation>
    <scope>NUCLEOTIDE SEQUENCE [LARGE SCALE GENOMIC DNA]</scope>
    <source>
        <strain evidence="4">LMG 29894</strain>
    </source>
</reference>
<protein>
    <submittedName>
        <fullName evidence="3">Deoxyguanosinetriphosphate triphosphohydrolase</fullName>
    </submittedName>
</protein>
<keyword evidence="4" id="KW-1185">Reference proteome</keyword>